<comment type="caution">
    <text evidence="1">The sequence shown here is derived from an EMBL/GenBank/DDBJ whole genome shotgun (WGS) entry which is preliminary data.</text>
</comment>
<dbReference type="Proteomes" id="UP000781173">
    <property type="component" value="Unassembled WGS sequence"/>
</dbReference>
<protein>
    <submittedName>
        <fullName evidence="1">Uncharacterized protein</fullName>
    </submittedName>
</protein>
<dbReference type="AlphaFoldDB" id="A0A952AKX2"/>
<organism evidence="1 2">
    <name type="scientific">Candidatus Dojkabacteria bacterium</name>
    <dbReference type="NCBI Taxonomy" id="2099670"/>
    <lineage>
        <taxon>Bacteria</taxon>
        <taxon>Candidatus Dojkabacteria</taxon>
    </lineage>
</organism>
<name>A0A952AKX2_9BACT</name>
<proteinExistence type="predicted"/>
<evidence type="ECO:0000313" key="2">
    <source>
        <dbReference type="Proteomes" id="UP000781173"/>
    </source>
</evidence>
<evidence type="ECO:0000313" key="1">
    <source>
        <dbReference type="EMBL" id="MBW7954095.1"/>
    </source>
</evidence>
<reference evidence="1" key="1">
    <citation type="journal article" date="2022" name="ISME J.">
        <title>A general approach to explore prokaryotic protein glycosylation reveals the unique surface layer modulation of an anammox bacterium.</title>
        <authorList>
            <person name="Pabst M."/>
            <person name="Grouzdev D.S."/>
            <person name="Lawson C.E."/>
            <person name="Kleikamp H.B.C."/>
            <person name="de Ram C."/>
            <person name="Louwen R."/>
            <person name="Lin Y.M."/>
            <person name="Lucker S."/>
            <person name="van Loosdrecht M.C.M."/>
            <person name="Laureni M."/>
        </authorList>
    </citation>
    <scope>NUCLEOTIDE SEQUENCE</scope>
    <source>
        <strain evidence="1">BROCD043</strain>
    </source>
</reference>
<dbReference type="EMBL" id="JACFOF010000016">
    <property type="protein sequence ID" value="MBW7954095.1"/>
    <property type="molecule type" value="Genomic_DNA"/>
</dbReference>
<accession>A0A952AKX2</accession>
<gene>
    <name evidence="1" type="ORF">H3C67_04900</name>
</gene>
<sequence length="354" mass="39755">MKARKLITAFLMIMLLAFAGAGVYVGLLLQQQADISPDDTDAASQEVWDAEIPRNQEERDKFASAWATKKNASFADKKAFVLSEGARFKSFTPILTVGAETLYGRDLNYYMFLLQFDKYTSSKPLTDADVDKGLSELIYYSLILQKAQELDLVTLDSSFYNSNTKDFTKRNEIVSQMIPLVSERFVDRAEGEVIAIWFQNNFVPVSPESGREIAKRKIDELYSRLTSGELTMQDAGKLIAEDQEIIEKVDPAAVGNAYESFVTEKDGIPVFVLDYLNDAVFSLGEGQFSTVLTLTLPEDEELYGDLSGQDLAYLIIKVNKRTLGEYSSTEEYFNKLPQESKQDGDVVINIKRGK</sequence>